<name>A0AB34JVW2_PRYPA</name>
<keyword evidence="1" id="KW-0732">Signal</keyword>
<dbReference type="Gene3D" id="3.40.50.1820">
    <property type="entry name" value="alpha/beta hydrolase"/>
    <property type="match status" value="1"/>
</dbReference>
<gene>
    <name evidence="3" type="ORF">AB1Y20_020847</name>
</gene>
<dbReference type="SUPFAM" id="SSF53474">
    <property type="entry name" value="alpha/beta-Hydrolases"/>
    <property type="match status" value="1"/>
</dbReference>
<evidence type="ECO:0000313" key="3">
    <source>
        <dbReference type="EMBL" id="KAL1526026.1"/>
    </source>
</evidence>
<reference evidence="3 4" key="1">
    <citation type="journal article" date="2024" name="Science">
        <title>Giant polyketide synthase enzymes in the biosynthesis of giant marine polyether toxins.</title>
        <authorList>
            <person name="Fallon T.R."/>
            <person name="Shende V.V."/>
            <person name="Wierzbicki I.H."/>
            <person name="Pendleton A.L."/>
            <person name="Watervoot N.F."/>
            <person name="Auber R.P."/>
            <person name="Gonzalez D.J."/>
            <person name="Wisecaver J.H."/>
            <person name="Moore B.S."/>
        </authorList>
    </citation>
    <scope>NUCLEOTIDE SEQUENCE [LARGE SCALE GENOMIC DNA]</scope>
    <source>
        <strain evidence="3 4">12B1</strain>
    </source>
</reference>
<evidence type="ECO:0000313" key="4">
    <source>
        <dbReference type="Proteomes" id="UP001515480"/>
    </source>
</evidence>
<dbReference type="Pfam" id="PF12697">
    <property type="entry name" value="Abhydrolase_6"/>
    <property type="match status" value="1"/>
</dbReference>
<dbReference type="InterPro" id="IPR029058">
    <property type="entry name" value="AB_hydrolase_fold"/>
</dbReference>
<sequence length="345" mass="37450">MYFALLLLLLLAALCLRYLTVRARLARFDTPSLASPLPPSLSIDGVEAFLESREQLAAPLKPSCASSVRWAAGERTRRRVAVVFLHGFSASPRECDPLDARLALHLSAHLLRYRLSSHALSPAPRAALALRDALSRDALLADAAAAFALGLLLGEQVVLVGCSTGGTLATWLGAQPWAAPRLGALLLVSPAYGLAKVSAPVYDALKWLVVMLPRAGRRALFRAIAGEEYRVPVVDELQAALWTMAYPTEAVAHCIELYLSIEVGVDMRRISVPTLAMANPMDKVVDFKRTERNIKRMPRGSLEVITDSEMAHNITGPLSPSTVPFCVARATDFVRRALEEGGHEK</sequence>
<proteinExistence type="predicted"/>
<evidence type="ECO:0000256" key="1">
    <source>
        <dbReference type="SAM" id="SignalP"/>
    </source>
</evidence>
<evidence type="ECO:0000259" key="2">
    <source>
        <dbReference type="Pfam" id="PF12697"/>
    </source>
</evidence>
<dbReference type="EMBL" id="JBGBPQ010000004">
    <property type="protein sequence ID" value="KAL1526026.1"/>
    <property type="molecule type" value="Genomic_DNA"/>
</dbReference>
<comment type="caution">
    <text evidence="3">The sequence shown here is derived from an EMBL/GenBank/DDBJ whole genome shotgun (WGS) entry which is preliminary data.</text>
</comment>
<accession>A0AB34JVW2</accession>
<feature type="domain" description="AB hydrolase-1" evidence="2">
    <location>
        <begin position="82"/>
        <end position="258"/>
    </location>
</feature>
<protein>
    <recommendedName>
        <fullName evidence="2">AB hydrolase-1 domain-containing protein</fullName>
    </recommendedName>
</protein>
<feature type="signal peptide" evidence="1">
    <location>
        <begin position="1"/>
        <end position="23"/>
    </location>
</feature>
<keyword evidence="4" id="KW-1185">Reference proteome</keyword>
<dbReference type="InterPro" id="IPR000073">
    <property type="entry name" value="AB_hydrolase_1"/>
</dbReference>
<dbReference type="AlphaFoldDB" id="A0AB34JVW2"/>
<dbReference type="Proteomes" id="UP001515480">
    <property type="component" value="Unassembled WGS sequence"/>
</dbReference>
<feature type="chain" id="PRO_5044207214" description="AB hydrolase-1 domain-containing protein" evidence="1">
    <location>
        <begin position="24"/>
        <end position="345"/>
    </location>
</feature>
<organism evidence="3 4">
    <name type="scientific">Prymnesium parvum</name>
    <name type="common">Toxic golden alga</name>
    <dbReference type="NCBI Taxonomy" id="97485"/>
    <lineage>
        <taxon>Eukaryota</taxon>
        <taxon>Haptista</taxon>
        <taxon>Haptophyta</taxon>
        <taxon>Prymnesiophyceae</taxon>
        <taxon>Prymnesiales</taxon>
        <taxon>Prymnesiaceae</taxon>
        <taxon>Prymnesium</taxon>
    </lineage>
</organism>